<evidence type="ECO:0000256" key="1">
    <source>
        <dbReference type="SAM" id="MobiDB-lite"/>
    </source>
</evidence>
<feature type="transmembrane region" description="Helical" evidence="2">
    <location>
        <begin position="954"/>
        <end position="975"/>
    </location>
</feature>
<keyword evidence="2" id="KW-1133">Transmembrane helix</keyword>
<feature type="compositionally biased region" description="Basic and acidic residues" evidence="1">
    <location>
        <begin position="566"/>
        <end position="579"/>
    </location>
</feature>
<evidence type="ECO:0000256" key="2">
    <source>
        <dbReference type="SAM" id="Phobius"/>
    </source>
</evidence>
<comment type="caution">
    <text evidence="3">The sequence shown here is derived from an EMBL/GenBank/DDBJ whole genome shotgun (WGS) entry which is preliminary data.</text>
</comment>
<evidence type="ECO:0000313" key="3">
    <source>
        <dbReference type="EMBL" id="HEA52753.1"/>
    </source>
</evidence>
<keyword evidence="2" id="KW-0472">Membrane</keyword>
<dbReference type="EMBL" id="DRGY01000081">
    <property type="protein sequence ID" value="HEA52753.1"/>
    <property type="molecule type" value="Genomic_DNA"/>
</dbReference>
<feature type="transmembrane region" description="Helical" evidence="2">
    <location>
        <begin position="923"/>
        <end position="948"/>
    </location>
</feature>
<keyword evidence="2" id="KW-0812">Transmembrane</keyword>
<feature type="region of interest" description="Disordered" evidence="1">
    <location>
        <begin position="1166"/>
        <end position="1198"/>
    </location>
</feature>
<sequence length="1198" mass="132867">MSEHQSNSNNTSNGLACEGEKLIIEVMGTANPDPHTFRIYDRTDQIQQEWLENKAETESLDAQQLHCWPWDGKDKKNVWLEIASEEGAPVRVPLFNDVEATPRQSELQWNRIWPVVPLTLLRDQNPAPGLPVYHPVPVRSGFVYIFREGTLWRELEVTNTDSGQLAFSDVRLTDYRNAPGQPLNADHRPPVGSQLESVWLPVRGMAQPVIDAFELAFSEVQWSADRVIYLEQNASARSQRCAKPGNPDRAQIPDAAGQWARVSDLPEMRTRESYLEQHLPKPWKSIHDLSGSYSNNLFGQAVEEQEAFATGSNSAKSAYETANYRDASLRGAPSLRVAALEVARTQACDGLDDQAMWQPLGRASDALASIRERGWHALVLDDPLFQIRHRLAQAMDAQRYLSTLTETVGEQPNTDSAQLIYRVMGPAYLGGKENPLHKHLEEIETDLFSKLHLTLRTAQRQLAIEELAVGQQHFVEIIERPEKQWALADLFSLQGADYIEGFALAQQFVQVLAMNPRTADKLRINEANVEKAYTDRAHKLLVDILSDGSSQPLHAMLFPAGDGDEMTDKGETDENCGDGRCRPRDIEAIAKNTPDTESLQTLSAVALAGIARHESLNLTTQLKRWAAAVSTIFDGIQKSSQAALTTLKSHTYQINARLYGPLLRMAKARDPKLLGTVKLVSRSSVPADWVILGVTDPKGGLTFGLTEAERQEHINQHGRRRFYGEFYQPDSNTPLGSTNRSRMPNLGAAAEARDVHVFAAPASAEVTGAHRKLRQYKRWDEIADNIRLPYFIVVIEAFNIWNETRLLDKVLANQGRSRAAVGAISTGFDLLLASTLSAERLLLDVGKWRGLTSGLNATHFSINRNLVARFSPNLAKALPRVVSYRLLGGIVSGGLTAIVSLMDMVHEIDTGDGDAALAHGASAVSGGMMLMGGLMFSSAASTSASLILLGMGPAAWLAIGIALAIGGGIAAVMLNDPPLVDWLKRGPFGTEQDDMYGHLANDPAEAYYRLVGLLSQPRILMEKVRNLPVKLLQNGVELDAQQERRLSQVNYKVRIENNVSSFLDESNLVSHLRLVTENKTISNKPSSNGFPVTRRRVQKTSPDVLLEQPLANGRAYYIALPKDQISNSLFKTTITGSSVAVRAQWHSRWSDDERRYFPAPELDEALSYSPDDYSQPDFGEENQPFWADEQTHRMKEEA</sequence>
<feature type="region of interest" description="Disordered" evidence="1">
    <location>
        <begin position="560"/>
        <end position="579"/>
    </location>
</feature>
<proteinExistence type="predicted"/>
<accession>A0A831VVI9</accession>
<dbReference type="CDD" id="cd20705">
    <property type="entry name" value="MIX_I"/>
    <property type="match status" value="1"/>
</dbReference>
<dbReference type="Proteomes" id="UP000885748">
    <property type="component" value="Unassembled WGS sequence"/>
</dbReference>
<dbReference type="AlphaFoldDB" id="A0A831VVI9"/>
<feature type="compositionally biased region" description="Basic and acidic residues" evidence="1">
    <location>
        <begin position="1189"/>
        <end position="1198"/>
    </location>
</feature>
<dbReference type="RefSeq" id="WP_304101816.1">
    <property type="nucleotide sequence ID" value="NZ_DRGY01000081.1"/>
</dbReference>
<protein>
    <submittedName>
        <fullName evidence="3">Uncharacterized protein</fullName>
    </submittedName>
</protein>
<gene>
    <name evidence="3" type="ORF">ENI00_10615</name>
</gene>
<name>A0A831VVI9_9GAMM</name>
<feature type="transmembrane region" description="Helical" evidence="2">
    <location>
        <begin position="882"/>
        <end position="902"/>
    </location>
</feature>
<organism evidence="3">
    <name type="scientific">Marinobacter antarcticus</name>
    <dbReference type="NCBI Taxonomy" id="564117"/>
    <lineage>
        <taxon>Bacteria</taxon>
        <taxon>Pseudomonadati</taxon>
        <taxon>Pseudomonadota</taxon>
        <taxon>Gammaproteobacteria</taxon>
        <taxon>Pseudomonadales</taxon>
        <taxon>Marinobacteraceae</taxon>
        <taxon>Marinobacter</taxon>
    </lineage>
</organism>
<reference evidence="3" key="1">
    <citation type="journal article" date="2020" name="mSystems">
        <title>Genome- and Community-Level Interaction Insights into Carbon Utilization and Element Cycling Functions of Hydrothermarchaeota in Hydrothermal Sediment.</title>
        <authorList>
            <person name="Zhou Z."/>
            <person name="Liu Y."/>
            <person name="Xu W."/>
            <person name="Pan J."/>
            <person name="Luo Z.H."/>
            <person name="Li M."/>
        </authorList>
    </citation>
    <scope>NUCLEOTIDE SEQUENCE [LARGE SCALE GENOMIC DNA]</scope>
    <source>
        <strain evidence="3">HyVt-357</strain>
    </source>
</reference>